<evidence type="ECO:0008006" key="3">
    <source>
        <dbReference type="Google" id="ProtNLM"/>
    </source>
</evidence>
<gene>
    <name evidence="1" type="ORF">AWB68_04263</name>
</gene>
<protein>
    <recommendedName>
        <fullName evidence="3">Tetratricopeptide repeat protein</fullName>
    </recommendedName>
</protein>
<dbReference type="Gene3D" id="1.25.40.10">
    <property type="entry name" value="Tetratricopeptide repeat domain"/>
    <property type="match status" value="1"/>
</dbReference>
<comment type="caution">
    <text evidence="1">The sequence shown here is derived from an EMBL/GenBank/DDBJ whole genome shotgun (WGS) entry which is preliminary data.</text>
</comment>
<keyword evidence="2" id="KW-1185">Reference proteome</keyword>
<name>A0A158JVC8_9BURK</name>
<dbReference type="EMBL" id="FCON02000049">
    <property type="protein sequence ID" value="SAL72361.1"/>
    <property type="molecule type" value="Genomic_DNA"/>
</dbReference>
<evidence type="ECO:0000313" key="1">
    <source>
        <dbReference type="EMBL" id="SAL72361.1"/>
    </source>
</evidence>
<accession>A0A158JVC8</accession>
<proteinExistence type="predicted"/>
<evidence type="ECO:0000313" key="2">
    <source>
        <dbReference type="Proteomes" id="UP000054770"/>
    </source>
</evidence>
<dbReference type="Proteomes" id="UP000054770">
    <property type="component" value="Unassembled WGS sequence"/>
</dbReference>
<dbReference type="SUPFAM" id="SSF48452">
    <property type="entry name" value="TPR-like"/>
    <property type="match status" value="1"/>
</dbReference>
<dbReference type="InterPro" id="IPR011990">
    <property type="entry name" value="TPR-like_helical_dom_sf"/>
</dbReference>
<reference evidence="1" key="1">
    <citation type="submission" date="2016-01" db="EMBL/GenBank/DDBJ databases">
        <authorList>
            <person name="Peeters C."/>
        </authorList>
    </citation>
    <scope>NUCLEOTIDE SEQUENCE [LARGE SCALE GENOMIC DNA]</scope>
    <source>
        <strain evidence="1">LMG 22940</strain>
    </source>
</reference>
<organism evidence="1 2">
    <name type="scientific">Caballeronia choica</name>
    <dbReference type="NCBI Taxonomy" id="326476"/>
    <lineage>
        <taxon>Bacteria</taxon>
        <taxon>Pseudomonadati</taxon>
        <taxon>Pseudomonadota</taxon>
        <taxon>Betaproteobacteria</taxon>
        <taxon>Burkholderiales</taxon>
        <taxon>Burkholderiaceae</taxon>
        <taxon>Caballeronia</taxon>
    </lineage>
</organism>
<sequence length="338" mass="37499">MLAFAFGVSFSAAILFLVARTPDLSPSAFRTCRIILAIAAAGVASLIPDFLEINLKVLRIGSALVAATATYALNPPAVVRTERQTVADLAVRNANGLMVKGDYVGASRTLAEAVAKVPKCRTILYNQATLSEQLGDYHAARDFLVKITRLKKNESCAEAFTQADLLNHLALAQEGSGDFKTAYTTRLDQKRQAESDTSAAYLSIYHSGRLALAIWLQQKATQDAVYLNRAEYYLTLLLEKYAAPPYLQRLARYHLACALYELAKLANSPQDKERYFQRALAIRDELAMSLRVLGTTQRYFIWTFFYEAYNSERIPWAGAPLKCDSGLPPDQFFLKPSS</sequence>
<dbReference type="AlphaFoldDB" id="A0A158JVC8"/>